<dbReference type="InterPro" id="IPR004365">
    <property type="entry name" value="NA-bd_OB_tRNA"/>
</dbReference>
<dbReference type="GO" id="GO:0007004">
    <property type="term" value="P:telomere maintenance via telomerase"/>
    <property type="evidence" value="ECO:0007669"/>
    <property type="project" value="UniProtKB-ARBA"/>
</dbReference>
<dbReference type="GO" id="GO:0003677">
    <property type="term" value="F:DNA binding"/>
    <property type="evidence" value="ECO:0007669"/>
    <property type="project" value="UniProtKB-KW"/>
</dbReference>
<dbReference type="Pfam" id="PF08646">
    <property type="entry name" value="Rep_fac-A_C"/>
    <property type="match status" value="1"/>
</dbReference>
<evidence type="ECO:0000256" key="8">
    <source>
        <dbReference type="ARBA" id="ARBA00023242"/>
    </source>
</evidence>
<comment type="subunit">
    <text evidence="9">Component of the heterotrimeric canonical replication protein A complex (RPA).</text>
</comment>
<evidence type="ECO:0000313" key="16">
    <source>
        <dbReference type="Proteomes" id="UP000439903"/>
    </source>
</evidence>
<dbReference type="GO" id="GO:0000781">
    <property type="term" value="C:chromosome, telomeric region"/>
    <property type="evidence" value="ECO:0007669"/>
    <property type="project" value="UniProtKB-ARBA"/>
</dbReference>
<keyword evidence="7 9" id="KW-0238">DNA-binding</keyword>
<dbReference type="Gene3D" id="2.40.50.140">
    <property type="entry name" value="Nucleic acid-binding proteins"/>
    <property type="match status" value="4"/>
</dbReference>
<dbReference type="InterPro" id="IPR047192">
    <property type="entry name" value="Euk_RPA1_DBD_C"/>
</dbReference>
<evidence type="ECO:0000256" key="6">
    <source>
        <dbReference type="ARBA" id="ARBA00022833"/>
    </source>
</evidence>
<keyword evidence="8 9" id="KW-0539">Nucleus</keyword>
<dbReference type="PANTHER" id="PTHR47165:SF4">
    <property type="entry name" value="OS03G0429900 PROTEIN"/>
    <property type="match status" value="1"/>
</dbReference>
<dbReference type="Pfam" id="PF01336">
    <property type="entry name" value="tRNA_anti-codon"/>
    <property type="match status" value="1"/>
</dbReference>
<reference evidence="15 16" key="1">
    <citation type="journal article" date="2019" name="Environ. Microbiol.">
        <title>At the nexus of three kingdoms: the genome of the mycorrhizal fungus Gigaspora margarita provides insights into plant, endobacterial and fungal interactions.</title>
        <authorList>
            <person name="Venice F."/>
            <person name="Ghignone S."/>
            <person name="Salvioli di Fossalunga A."/>
            <person name="Amselem J."/>
            <person name="Novero M."/>
            <person name="Xianan X."/>
            <person name="Sedzielewska Toro K."/>
            <person name="Morin E."/>
            <person name="Lipzen A."/>
            <person name="Grigoriev I.V."/>
            <person name="Henrissat B."/>
            <person name="Martin F.M."/>
            <person name="Bonfante P."/>
        </authorList>
    </citation>
    <scope>NUCLEOTIDE SEQUENCE [LARGE SCALE GENOMIC DNA]</scope>
    <source>
        <strain evidence="15 16">BEG34</strain>
    </source>
</reference>
<evidence type="ECO:0000256" key="5">
    <source>
        <dbReference type="ARBA" id="ARBA00022771"/>
    </source>
</evidence>
<evidence type="ECO:0000256" key="10">
    <source>
        <dbReference type="SAM" id="MobiDB-lite"/>
    </source>
</evidence>
<evidence type="ECO:0000256" key="3">
    <source>
        <dbReference type="ARBA" id="ARBA00022705"/>
    </source>
</evidence>
<dbReference type="SUPFAM" id="SSF50249">
    <property type="entry name" value="Nucleic acid-binding proteins"/>
    <property type="match status" value="4"/>
</dbReference>
<dbReference type="GO" id="GO:0006260">
    <property type="term" value="P:DNA replication"/>
    <property type="evidence" value="ECO:0007669"/>
    <property type="project" value="UniProtKB-KW"/>
</dbReference>
<evidence type="ECO:0000259" key="11">
    <source>
        <dbReference type="Pfam" id="PF01336"/>
    </source>
</evidence>
<comment type="function">
    <text evidence="9">As part of the replication protein A (RPA/RP-A), a single-stranded DNA-binding heterotrimeric complex, may play an essential role in DNA replication, recombination and repair. Binds and stabilizes single-stranded DNA intermediates, preventing complementary DNA reannealing and recruiting different proteins involved in DNA metabolism.</text>
</comment>
<dbReference type="Pfam" id="PF04057">
    <property type="entry name" value="Rep-A_N"/>
    <property type="match status" value="1"/>
</dbReference>
<sequence length="638" mass="71615">MSELLSVGVIKEMFEAVSEDGPRPENPVLQVVRFSNQNNPNESPQSSRVRVAFSDGQELVSGIIPVNLLRSISGGRLERGQLLRLTHYSCSISQSTKGQQPQKVIVVSSYEVANSELQPIIGNPFPGQDTVTERSRPLAQPNLQPSAPPNPQLSQQLTPTFPRSVPSVQQQMRPPTPTFNGGGIMRSSSNDMRRSSAGSAEEGIFPINLLSPYHNKWKIRAVVGAKSDIKHWQNQNGTGKLFNCTFLDESGEIRATAFGQQVDAFYDKLEEGKTYLISKAKVNVAKKNFSPVKNDYEIYLESATIIEEVANRNPTDLIKFDFVRIDKITQYEKDSTIDVIGMVINVDDIQPIMTRTTQRNINKRDLTIADQSGCQIILTLWGQNAEKYGTSILNTVIVCKNVRVGDFQGRNLSAFNGTTLLTDVDLKEAKELLDWHSSQEEGKTFTSLSSSGSVTIDRNEPKKSLAQVKNEKLGSGERADYFSTKATILFIKKENICYPACPTCKKKVLEDGDEYRCEKCSRNYPAPDHRYIMAFSVADFSDNAWFQCFNEGGLVIMEREAKDMMQFSKENTERYEECIEQACLKSYVFRCRAKTENYNEQNRIRYTVTGIAPIDYVARTQDLNRVICELAGQPQPSQ</sequence>
<dbReference type="InterPro" id="IPR013955">
    <property type="entry name" value="Rep_factor-A_C"/>
</dbReference>
<dbReference type="InterPro" id="IPR012340">
    <property type="entry name" value="NA-bd_OB-fold"/>
</dbReference>
<dbReference type="PANTHER" id="PTHR47165">
    <property type="entry name" value="OS03G0429900 PROTEIN"/>
    <property type="match status" value="1"/>
</dbReference>
<evidence type="ECO:0000259" key="14">
    <source>
        <dbReference type="Pfam" id="PF16900"/>
    </source>
</evidence>
<evidence type="ECO:0000256" key="4">
    <source>
        <dbReference type="ARBA" id="ARBA00022723"/>
    </source>
</evidence>
<protein>
    <recommendedName>
        <fullName evidence="9">Replication protein A subunit</fullName>
    </recommendedName>
</protein>
<dbReference type="CDD" id="cd04476">
    <property type="entry name" value="RPA1_DBD_C"/>
    <property type="match status" value="1"/>
</dbReference>
<dbReference type="CDD" id="cd04474">
    <property type="entry name" value="RPA1_DBD_A"/>
    <property type="match status" value="1"/>
</dbReference>
<name>A0A8H3WWP0_GIGMA</name>
<keyword evidence="4 9" id="KW-0479">Metal-binding</keyword>
<keyword evidence="6 9" id="KW-0862">Zinc</keyword>
<dbReference type="FunFam" id="2.40.50.140:FF:000041">
    <property type="entry name" value="Replication protein A subunit"/>
    <property type="match status" value="1"/>
</dbReference>
<dbReference type="GO" id="GO:0008270">
    <property type="term" value="F:zinc ion binding"/>
    <property type="evidence" value="ECO:0007669"/>
    <property type="project" value="UniProtKB-KW"/>
</dbReference>
<dbReference type="InterPro" id="IPR031657">
    <property type="entry name" value="REPA_OB_2"/>
</dbReference>
<keyword evidence="3 9" id="KW-0235">DNA replication</keyword>
<feature type="domain" description="Replication factor A C-terminal" evidence="13">
    <location>
        <begin position="481"/>
        <end position="622"/>
    </location>
</feature>
<dbReference type="InterPro" id="IPR007199">
    <property type="entry name" value="Rep_factor-A_N"/>
</dbReference>
<dbReference type="CDD" id="cd04475">
    <property type="entry name" value="RPA1_DBD_B"/>
    <property type="match status" value="1"/>
</dbReference>
<evidence type="ECO:0000259" key="12">
    <source>
        <dbReference type="Pfam" id="PF04057"/>
    </source>
</evidence>
<organism evidence="15 16">
    <name type="scientific">Gigaspora margarita</name>
    <dbReference type="NCBI Taxonomy" id="4874"/>
    <lineage>
        <taxon>Eukaryota</taxon>
        <taxon>Fungi</taxon>
        <taxon>Fungi incertae sedis</taxon>
        <taxon>Mucoromycota</taxon>
        <taxon>Glomeromycotina</taxon>
        <taxon>Glomeromycetes</taxon>
        <taxon>Diversisporales</taxon>
        <taxon>Gigasporaceae</taxon>
        <taxon>Gigaspora</taxon>
    </lineage>
</organism>
<dbReference type="Proteomes" id="UP000439903">
    <property type="component" value="Unassembled WGS sequence"/>
</dbReference>
<evidence type="ECO:0000259" key="13">
    <source>
        <dbReference type="Pfam" id="PF08646"/>
    </source>
</evidence>
<keyword evidence="16" id="KW-1185">Reference proteome</keyword>
<evidence type="ECO:0000313" key="15">
    <source>
        <dbReference type="EMBL" id="KAF0365677.1"/>
    </source>
</evidence>
<gene>
    <name evidence="15" type="ORF">F8M41_013717</name>
</gene>
<feature type="domain" description="OB" evidence="11">
    <location>
        <begin position="230"/>
        <end position="306"/>
    </location>
</feature>
<proteinExistence type="inferred from homology"/>
<evidence type="ECO:0000256" key="1">
    <source>
        <dbReference type="ARBA" id="ARBA00004123"/>
    </source>
</evidence>
<dbReference type="AlphaFoldDB" id="A0A8H3WWP0"/>
<comment type="caution">
    <text evidence="15">The sequence shown here is derived from an EMBL/GenBank/DDBJ whole genome shotgun (WGS) entry which is preliminary data.</text>
</comment>
<evidence type="ECO:0000256" key="2">
    <source>
        <dbReference type="ARBA" id="ARBA00005690"/>
    </source>
</evidence>
<dbReference type="GO" id="GO:0006310">
    <property type="term" value="P:DNA recombination"/>
    <property type="evidence" value="ECO:0007669"/>
    <property type="project" value="InterPro"/>
</dbReference>
<accession>A0A8H3WWP0</accession>
<dbReference type="FunFam" id="2.40.50.140:FF:000090">
    <property type="entry name" value="Replication protein A subunit"/>
    <property type="match status" value="1"/>
</dbReference>
<dbReference type="EMBL" id="WTPW01002795">
    <property type="protein sequence ID" value="KAF0365677.1"/>
    <property type="molecule type" value="Genomic_DNA"/>
</dbReference>
<dbReference type="GO" id="GO:0005662">
    <property type="term" value="C:DNA replication factor A complex"/>
    <property type="evidence" value="ECO:0007669"/>
    <property type="project" value="UniProtKB-ARBA"/>
</dbReference>
<feature type="compositionally biased region" description="Low complexity" evidence="10">
    <location>
        <begin position="186"/>
        <end position="196"/>
    </location>
</feature>
<feature type="region of interest" description="Disordered" evidence="10">
    <location>
        <begin position="120"/>
        <end position="196"/>
    </location>
</feature>
<comment type="subcellular location">
    <subcellularLocation>
        <location evidence="1 9">Nucleus</location>
    </subcellularLocation>
</comment>
<dbReference type="Pfam" id="PF16900">
    <property type="entry name" value="REPA_OB_2"/>
    <property type="match status" value="1"/>
</dbReference>
<evidence type="ECO:0000256" key="7">
    <source>
        <dbReference type="ARBA" id="ARBA00023125"/>
    </source>
</evidence>
<dbReference type="InterPro" id="IPR004591">
    <property type="entry name" value="Rfa1"/>
</dbReference>
<dbReference type="GO" id="GO:0006281">
    <property type="term" value="P:DNA repair"/>
    <property type="evidence" value="ECO:0007669"/>
    <property type="project" value="InterPro"/>
</dbReference>
<comment type="similarity">
    <text evidence="2 9">Belongs to the replication factor A protein 1 family.</text>
</comment>
<dbReference type="NCBIfam" id="TIGR00617">
    <property type="entry name" value="rpa1"/>
    <property type="match status" value="1"/>
</dbReference>
<evidence type="ECO:0000256" key="9">
    <source>
        <dbReference type="RuleBase" id="RU364130"/>
    </source>
</evidence>
<feature type="domain" description="Replication protein A OB" evidence="14">
    <location>
        <begin position="325"/>
        <end position="422"/>
    </location>
</feature>
<dbReference type="FunFam" id="2.40.50.140:FF:000064">
    <property type="entry name" value="Replication protein A subunit"/>
    <property type="match status" value="1"/>
</dbReference>
<feature type="compositionally biased region" description="Polar residues" evidence="10">
    <location>
        <begin position="152"/>
        <end position="173"/>
    </location>
</feature>
<keyword evidence="5 9" id="KW-0863">Zinc-finger</keyword>
<feature type="domain" description="Replication factor-A protein 1 N-terminal" evidence="12">
    <location>
        <begin position="5"/>
        <end position="114"/>
    </location>
</feature>
<dbReference type="OrthoDB" id="1751331at2759"/>